<evidence type="ECO:0000313" key="4">
    <source>
        <dbReference type="Proteomes" id="UP000596661"/>
    </source>
</evidence>
<accession>A0A803PJT7</accession>
<protein>
    <recommendedName>
        <fullName evidence="2">Zinc knuckle CX2CX4HX4C domain-containing protein</fullName>
    </recommendedName>
</protein>
<dbReference type="AlphaFoldDB" id="A0A803PJT7"/>
<evidence type="ECO:0000259" key="2">
    <source>
        <dbReference type="Pfam" id="PF14392"/>
    </source>
</evidence>
<dbReference type="Gramene" id="evm.model.05.1056">
    <property type="protein sequence ID" value="cds.evm.model.05.1056"/>
    <property type="gene ID" value="evm.TU.05.1056"/>
</dbReference>
<dbReference type="Proteomes" id="UP000596661">
    <property type="component" value="Chromosome 5"/>
</dbReference>
<name>A0A803PJT7_CANSA</name>
<feature type="region of interest" description="Disordered" evidence="1">
    <location>
        <begin position="261"/>
        <end position="349"/>
    </location>
</feature>
<organism evidence="3 4">
    <name type="scientific">Cannabis sativa</name>
    <name type="common">Hemp</name>
    <name type="synonym">Marijuana</name>
    <dbReference type="NCBI Taxonomy" id="3483"/>
    <lineage>
        <taxon>Eukaryota</taxon>
        <taxon>Viridiplantae</taxon>
        <taxon>Streptophyta</taxon>
        <taxon>Embryophyta</taxon>
        <taxon>Tracheophyta</taxon>
        <taxon>Spermatophyta</taxon>
        <taxon>Magnoliopsida</taxon>
        <taxon>eudicotyledons</taxon>
        <taxon>Gunneridae</taxon>
        <taxon>Pentapetalae</taxon>
        <taxon>rosids</taxon>
        <taxon>fabids</taxon>
        <taxon>Rosales</taxon>
        <taxon>Cannabaceae</taxon>
        <taxon>Cannabis</taxon>
    </lineage>
</organism>
<proteinExistence type="predicted"/>
<keyword evidence="4" id="KW-1185">Reference proteome</keyword>
<feature type="domain" description="Zinc knuckle CX2CX4HX4C" evidence="2">
    <location>
        <begin position="121"/>
        <end position="148"/>
    </location>
</feature>
<evidence type="ECO:0000313" key="3">
    <source>
        <dbReference type="EnsemblPlants" id="cds.evm.model.05.1056"/>
    </source>
</evidence>
<reference evidence="3" key="2">
    <citation type="submission" date="2021-03" db="UniProtKB">
        <authorList>
            <consortium name="EnsemblPlants"/>
        </authorList>
    </citation>
    <scope>IDENTIFICATION</scope>
</reference>
<dbReference type="InterPro" id="IPR025836">
    <property type="entry name" value="Zn_knuckle_CX2CX4HX4C"/>
</dbReference>
<sequence length="349" mass="39100">MHRTAPTQLFVNHAQVFAGYKKKELNVGDLVTAANCRRAKLILESHFVDDFNYADLRLVEFDNRLYNSGNYLLLEVSSRLCSGTLYLISAAPPFVHLMLAQTIYPFYSSQNPFRSIPDPKWISFKFENLPNFCYFCGLLDHTYNRFPKNLLCCDNFPSPPILEYRDSLWASTHAHLKKNPFEISNSTPFQELFPRHCTPGHSLQHVVNKFLRMDTPSSRTVTSSAPFTTIPMSFSQQIPSSTIPPPIITTSIITHTTKGKGIALPTSSPPHSPCTRPTGLVINEPRSQSSPASSVGTRRHYTRQSAQVGDSVRSMLKRARAVPSDDAVVPSLSDDEQTAGVASRPRREK</sequence>
<dbReference type="EnsemblPlants" id="evm.model.05.1056">
    <property type="protein sequence ID" value="cds.evm.model.05.1056"/>
    <property type="gene ID" value="evm.TU.05.1056"/>
</dbReference>
<feature type="compositionally biased region" description="Polar residues" evidence="1">
    <location>
        <begin position="285"/>
        <end position="296"/>
    </location>
</feature>
<dbReference type="Pfam" id="PF14392">
    <property type="entry name" value="zf-CCHC_4"/>
    <property type="match status" value="1"/>
</dbReference>
<dbReference type="EMBL" id="UZAU01000489">
    <property type="status" value="NOT_ANNOTATED_CDS"/>
    <property type="molecule type" value="Genomic_DNA"/>
</dbReference>
<evidence type="ECO:0000256" key="1">
    <source>
        <dbReference type="SAM" id="MobiDB-lite"/>
    </source>
</evidence>
<reference evidence="3" key="1">
    <citation type="submission" date="2018-11" db="EMBL/GenBank/DDBJ databases">
        <authorList>
            <person name="Grassa J C."/>
        </authorList>
    </citation>
    <scope>NUCLEOTIDE SEQUENCE [LARGE SCALE GENOMIC DNA]</scope>
</reference>